<accession>A0ABR1ZY43</accession>
<evidence type="ECO:0000256" key="1">
    <source>
        <dbReference type="SAM" id="MobiDB-lite"/>
    </source>
</evidence>
<feature type="region of interest" description="Disordered" evidence="1">
    <location>
        <begin position="82"/>
        <end position="107"/>
    </location>
</feature>
<evidence type="ECO:0000313" key="3">
    <source>
        <dbReference type="EMBL" id="KAK8485632.1"/>
    </source>
</evidence>
<dbReference type="EMBL" id="JBBPBM010001265">
    <property type="protein sequence ID" value="KAK8485632.1"/>
    <property type="molecule type" value="Genomic_DNA"/>
</dbReference>
<proteinExistence type="predicted"/>
<gene>
    <name evidence="3" type="ORF">V6N12_057823</name>
</gene>
<sequence length="107" mass="11346">MGMAALYKPALDPLNECLMISDSLFSLKKQMKMGSINLTALILLHILISVVVSSGETNRVVNSRKLLSSVASFATANGKGAAVKEPKKAVEPSLRKAPPSVPNPTQN</sequence>
<feature type="compositionally biased region" description="Basic and acidic residues" evidence="1">
    <location>
        <begin position="82"/>
        <end position="94"/>
    </location>
</feature>
<evidence type="ECO:0000256" key="2">
    <source>
        <dbReference type="SAM" id="Phobius"/>
    </source>
</evidence>
<keyword evidence="4" id="KW-1185">Reference proteome</keyword>
<comment type="caution">
    <text evidence="3">The sequence shown here is derived from an EMBL/GenBank/DDBJ whole genome shotgun (WGS) entry which is preliminary data.</text>
</comment>
<protein>
    <submittedName>
        <fullName evidence="3">Uncharacterized protein</fullName>
    </submittedName>
</protein>
<evidence type="ECO:0000313" key="4">
    <source>
        <dbReference type="Proteomes" id="UP001472677"/>
    </source>
</evidence>
<feature type="transmembrane region" description="Helical" evidence="2">
    <location>
        <begin position="36"/>
        <end position="55"/>
    </location>
</feature>
<keyword evidence="2" id="KW-0472">Membrane</keyword>
<organism evidence="3 4">
    <name type="scientific">Hibiscus sabdariffa</name>
    <name type="common">roselle</name>
    <dbReference type="NCBI Taxonomy" id="183260"/>
    <lineage>
        <taxon>Eukaryota</taxon>
        <taxon>Viridiplantae</taxon>
        <taxon>Streptophyta</taxon>
        <taxon>Embryophyta</taxon>
        <taxon>Tracheophyta</taxon>
        <taxon>Spermatophyta</taxon>
        <taxon>Magnoliopsida</taxon>
        <taxon>eudicotyledons</taxon>
        <taxon>Gunneridae</taxon>
        <taxon>Pentapetalae</taxon>
        <taxon>rosids</taxon>
        <taxon>malvids</taxon>
        <taxon>Malvales</taxon>
        <taxon>Malvaceae</taxon>
        <taxon>Malvoideae</taxon>
        <taxon>Hibiscus</taxon>
    </lineage>
</organism>
<keyword evidence="2" id="KW-1133">Transmembrane helix</keyword>
<name>A0ABR1ZY43_9ROSI</name>
<reference evidence="3 4" key="1">
    <citation type="journal article" date="2024" name="G3 (Bethesda)">
        <title>Genome assembly of Hibiscus sabdariffa L. provides insights into metabolisms of medicinal natural products.</title>
        <authorList>
            <person name="Kim T."/>
        </authorList>
    </citation>
    <scope>NUCLEOTIDE SEQUENCE [LARGE SCALE GENOMIC DNA]</scope>
    <source>
        <strain evidence="3">TK-2024</strain>
        <tissue evidence="3">Old leaves</tissue>
    </source>
</reference>
<dbReference type="Proteomes" id="UP001472677">
    <property type="component" value="Unassembled WGS sequence"/>
</dbReference>
<keyword evidence="2" id="KW-0812">Transmembrane</keyword>